<protein>
    <submittedName>
        <fullName evidence="1">Uncharacterized protein</fullName>
    </submittedName>
</protein>
<name>A0A7D9EAJ5_PARCT</name>
<dbReference type="OrthoDB" id="5989003at2759"/>
<reference evidence="1" key="1">
    <citation type="submission" date="2020-04" db="EMBL/GenBank/DDBJ databases">
        <authorList>
            <person name="Alioto T."/>
            <person name="Alioto T."/>
            <person name="Gomez Garrido J."/>
        </authorList>
    </citation>
    <scope>NUCLEOTIDE SEQUENCE</scope>
    <source>
        <strain evidence="1">A484AB</strain>
    </source>
</reference>
<accession>A0A7D9EAJ5</accession>
<proteinExistence type="predicted"/>
<dbReference type="PANTHER" id="PTHR22605:SF16">
    <property type="entry name" value="E3 UBIQUITIN-PROTEIN LIGASE RNF213"/>
    <property type="match status" value="1"/>
</dbReference>
<dbReference type="GO" id="GO:0004842">
    <property type="term" value="F:ubiquitin-protein transferase activity"/>
    <property type="evidence" value="ECO:0007669"/>
    <property type="project" value="InterPro"/>
</dbReference>
<evidence type="ECO:0000313" key="1">
    <source>
        <dbReference type="EMBL" id="CAB4002702.1"/>
    </source>
</evidence>
<dbReference type="GO" id="GO:0016887">
    <property type="term" value="F:ATP hydrolysis activity"/>
    <property type="evidence" value="ECO:0007669"/>
    <property type="project" value="InterPro"/>
</dbReference>
<dbReference type="SUPFAM" id="SSF52540">
    <property type="entry name" value="P-loop containing nucleoside triphosphate hydrolases"/>
    <property type="match status" value="1"/>
</dbReference>
<comment type="caution">
    <text evidence="1">The sequence shown here is derived from an EMBL/GenBank/DDBJ whole genome shotgun (WGS) entry which is preliminary data.</text>
</comment>
<evidence type="ECO:0000313" key="2">
    <source>
        <dbReference type="Proteomes" id="UP001152795"/>
    </source>
</evidence>
<dbReference type="InterPro" id="IPR031248">
    <property type="entry name" value="RNF213"/>
</dbReference>
<dbReference type="AlphaFoldDB" id="A0A7D9EAJ5"/>
<dbReference type="Proteomes" id="UP001152795">
    <property type="component" value="Unassembled WGS sequence"/>
</dbReference>
<dbReference type="InterPro" id="IPR027417">
    <property type="entry name" value="P-loop_NTPase"/>
</dbReference>
<keyword evidence="2" id="KW-1185">Reference proteome</keyword>
<feature type="non-terminal residue" evidence="1">
    <location>
        <position position="527"/>
    </location>
</feature>
<dbReference type="PANTHER" id="PTHR22605">
    <property type="entry name" value="RZ-TYPE DOMAIN-CONTAINING PROTEIN"/>
    <property type="match status" value="1"/>
</dbReference>
<sequence>CQRGFLKGIQLGQNIARNIALSENVFMMAICTELRIPLFVVGKPGSSKSLAKDVLSTNMKAGNSESELFRNLKQIHMQSYQCSPLSTPEGIVSTFRQCAKLQKDKDLKKFVSVVVLDEIGLAEDSPLMPLKTLHPLLEDGTATAEESGAMSDHHRVGFIGLSNWALDPAKMNRGIMLSRGVPSEDELRDSARGICSGKESILRRLEETIWKLCKGYFELYKHQSKSQTLKNAQKDEFFGLRDFYSLVKMVYGFAKQAKPGDQISDIELEQSIRRNFSGLDDVNPVEIFIQEFPRLKRLKNPSPICLPVNLIQESLKRTEKEGESRYLLVLTENYAALRLLQCHFQNHDPVIIFGSSFPKDQQYTQICRNINRIKVCMETGRMVILLNLENLYESLYDALNQYYVYLDKQKYVDLGLGNHRVKCRVADKFNKKGRSLKTLTDKSTNTTQRATKTTPMKTIPVPREIDINTSQKKTAVSTNEGDHHASEKHLDTLIAKLRRKKTIMSPADKLPTPPLANQKLEKLAGKQ</sequence>
<dbReference type="Gene3D" id="3.40.50.300">
    <property type="entry name" value="P-loop containing nucleotide triphosphate hydrolases"/>
    <property type="match status" value="1"/>
</dbReference>
<organism evidence="1 2">
    <name type="scientific">Paramuricea clavata</name>
    <name type="common">Red gorgonian</name>
    <name type="synonym">Violescent sea-whip</name>
    <dbReference type="NCBI Taxonomy" id="317549"/>
    <lineage>
        <taxon>Eukaryota</taxon>
        <taxon>Metazoa</taxon>
        <taxon>Cnidaria</taxon>
        <taxon>Anthozoa</taxon>
        <taxon>Octocorallia</taxon>
        <taxon>Malacalcyonacea</taxon>
        <taxon>Plexauridae</taxon>
        <taxon>Paramuricea</taxon>
    </lineage>
</organism>
<gene>
    <name evidence="1" type="ORF">PACLA_8A026656</name>
</gene>
<dbReference type="EMBL" id="CACRXK020004427">
    <property type="protein sequence ID" value="CAB4002702.1"/>
    <property type="molecule type" value="Genomic_DNA"/>
</dbReference>